<protein>
    <recommendedName>
        <fullName evidence="3">Copia protein</fullName>
    </recommendedName>
</protein>
<keyword evidence="2" id="KW-1185">Reference proteome</keyword>
<sequence>MAKCMLKAKFMPEEFWAKVVSCAIYLSNCSPIGNVKRSTTLRSMEWNGVKPRVDHLKVFGSISYILMCPTKKDLSLMQIQKTTKAKQEVVAMNEFSTPLPSPTPSIHETSSF</sequence>
<feature type="non-terminal residue" evidence="1">
    <location>
        <position position="1"/>
    </location>
</feature>
<comment type="caution">
    <text evidence="1">The sequence shown here is derived from an EMBL/GenBank/DDBJ whole genome shotgun (WGS) entry which is preliminary data.</text>
</comment>
<proteinExistence type="predicted"/>
<dbReference type="Proteomes" id="UP000257109">
    <property type="component" value="Unassembled WGS sequence"/>
</dbReference>
<dbReference type="AlphaFoldDB" id="A0A371I323"/>
<accession>A0A371I323</accession>
<gene>
    <name evidence="1" type="ORF">CR513_06162</name>
</gene>
<evidence type="ECO:0000313" key="1">
    <source>
        <dbReference type="EMBL" id="RDY09451.1"/>
    </source>
</evidence>
<organism evidence="1 2">
    <name type="scientific">Mucuna pruriens</name>
    <name type="common">Velvet bean</name>
    <name type="synonym">Dolichos pruriens</name>
    <dbReference type="NCBI Taxonomy" id="157652"/>
    <lineage>
        <taxon>Eukaryota</taxon>
        <taxon>Viridiplantae</taxon>
        <taxon>Streptophyta</taxon>
        <taxon>Embryophyta</taxon>
        <taxon>Tracheophyta</taxon>
        <taxon>Spermatophyta</taxon>
        <taxon>Magnoliopsida</taxon>
        <taxon>eudicotyledons</taxon>
        <taxon>Gunneridae</taxon>
        <taxon>Pentapetalae</taxon>
        <taxon>rosids</taxon>
        <taxon>fabids</taxon>
        <taxon>Fabales</taxon>
        <taxon>Fabaceae</taxon>
        <taxon>Papilionoideae</taxon>
        <taxon>50 kb inversion clade</taxon>
        <taxon>NPAAA clade</taxon>
        <taxon>indigoferoid/millettioid clade</taxon>
        <taxon>Phaseoleae</taxon>
        <taxon>Mucuna</taxon>
    </lineage>
</organism>
<evidence type="ECO:0008006" key="3">
    <source>
        <dbReference type="Google" id="ProtNLM"/>
    </source>
</evidence>
<dbReference type="EMBL" id="QJKJ01001047">
    <property type="protein sequence ID" value="RDY09451.1"/>
    <property type="molecule type" value="Genomic_DNA"/>
</dbReference>
<evidence type="ECO:0000313" key="2">
    <source>
        <dbReference type="Proteomes" id="UP000257109"/>
    </source>
</evidence>
<name>A0A371I323_MUCPR</name>
<reference evidence="1" key="1">
    <citation type="submission" date="2018-05" db="EMBL/GenBank/DDBJ databases">
        <title>Draft genome of Mucuna pruriens seed.</title>
        <authorList>
            <person name="Nnadi N.E."/>
            <person name="Vos R."/>
            <person name="Hasami M.H."/>
            <person name="Devisetty U.K."/>
            <person name="Aguiy J.C."/>
        </authorList>
    </citation>
    <scope>NUCLEOTIDE SEQUENCE [LARGE SCALE GENOMIC DNA]</scope>
    <source>
        <strain evidence="1">JCA_2017</strain>
    </source>
</reference>
<dbReference type="OrthoDB" id="6776856at2759"/>